<geneLocation type="chloroplast" evidence="6"/>
<dbReference type="InterPro" id="IPR012678">
    <property type="entry name" value="Ribosomal_uL23/eL15/eS24_sf"/>
</dbReference>
<dbReference type="EMBL" id="JX402620">
    <property type="protein sequence ID" value="AFQ93830.1"/>
    <property type="molecule type" value="Genomic_DNA"/>
</dbReference>
<accession>J7KEN3</accession>
<keyword evidence="5" id="KW-0694">RNA-binding</keyword>
<evidence type="ECO:0000256" key="2">
    <source>
        <dbReference type="ARBA" id="ARBA00022980"/>
    </source>
</evidence>
<evidence type="ECO:0000256" key="4">
    <source>
        <dbReference type="ARBA" id="ARBA00035287"/>
    </source>
</evidence>
<comment type="subunit">
    <text evidence="5">Part of the 50S ribosomal subunit.</text>
</comment>
<protein>
    <recommendedName>
        <fullName evidence="4 5">Large ribosomal subunit protein uL23c</fullName>
    </recommendedName>
</protein>
<proteinExistence type="inferred from homology"/>
<dbReference type="PANTHER" id="PTHR11620">
    <property type="entry name" value="60S RIBOSOMAL PROTEIN L23A"/>
    <property type="match status" value="1"/>
</dbReference>
<sequence>MMIDLVKYPALTEKSVRLMDTNQYTFDVDVRLTKPQIRGLIEHLFQVQVTSVNTHRPPRRRRRLGYTLGNKASYKRVIVTIKRGQSIQVLPAGTGAAA</sequence>
<evidence type="ECO:0000313" key="6">
    <source>
        <dbReference type="EMBL" id="AFQ93830.1"/>
    </source>
</evidence>
<dbReference type="InterPro" id="IPR013025">
    <property type="entry name" value="Ribosomal_uL23-like"/>
</dbReference>
<comment type="subcellular location">
    <subcellularLocation>
        <location evidence="5">Plastid</location>
        <location evidence="5">Chloroplast</location>
    </subcellularLocation>
</comment>
<keyword evidence="5" id="KW-0699">rRNA-binding</keyword>
<dbReference type="Gene3D" id="3.30.70.330">
    <property type="match status" value="1"/>
</dbReference>
<keyword evidence="3 5" id="KW-0687">Ribonucleoprotein</keyword>
<dbReference type="AlphaFoldDB" id="J7KEN3"/>
<evidence type="ECO:0000256" key="5">
    <source>
        <dbReference type="HAMAP-Rule" id="MF_01369"/>
    </source>
</evidence>
<dbReference type="SUPFAM" id="SSF54189">
    <property type="entry name" value="Ribosomal proteins S24e, L23 and L15e"/>
    <property type="match status" value="1"/>
</dbReference>
<organism evidence="6">
    <name type="scientific">Trebouxiophyceae sp. MX-AZ01</name>
    <dbReference type="NCBI Taxonomy" id="1208065"/>
    <lineage>
        <taxon>Eukaryota</taxon>
        <taxon>Viridiplantae</taxon>
        <taxon>Chlorophyta</taxon>
        <taxon>core chlorophytes</taxon>
        <taxon>Trebouxiophyceae</taxon>
    </lineage>
</organism>
<keyword evidence="2 5" id="KW-0689">Ribosomal protein</keyword>
<dbReference type="GO" id="GO:0006412">
    <property type="term" value="P:translation"/>
    <property type="evidence" value="ECO:0007669"/>
    <property type="project" value="UniProtKB-UniRule"/>
</dbReference>
<keyword evidence="6" id="KW-0934">Plastid</keyword>
<comment type="function">
    <text evidence="5">Binds to 23S rRNA.</text>
</comment>
<dbReference type="GO" id="GO:0003735">
    <property type="term" value="F:structural constituent of ribosome"/>
    <property type="evidence" value="ECO:0007669"/>
    <property type="project" value="InterPro"/>
</dbReference>
<name>J7KEN3_9CHLO</name>
<dbReference type="GO" id="GO:0009507">
    <property type="term" value="C:chloroplast"/>
    <property type="evidence" value="ECO:0007669"/>
    <property type="project" value="UniProtKB-SubCell"/>
</dbReference>
<dbReference type="GO" id="GO:0019843">
    <property type="term" value="F:rRNA binding"/>
    <property type="evidence" value="ECO:0007669"/>
    <property type="project" value="UniProtKB-UniRule"/>
</dbReference>
<dbReference type="GeneID" id="13543541"/>
<gene>
    <name evidence="5 6" type="primary">rpl23</name>
</gene>
<dbReference type="InterPro" id="IPR012677">
    <property type="entry name" value="Nucleotide-bd_a/b_plait_sf"/>
</dbReference>
<keyword evidence="6" id="KW-0150">Chloroplast</keyword>
<dbReference type="HAMAP" id="MF_01369_B">
    <property type="entry name" value="Ribosomal_uL23_B"/>
    <property type="match status" value="1"/>
</dbReference>
<comment type="similarity">
    <text evidence="1 5">Belongs to the universal ribosomal protein uL23 family.</text>
</comment>
<dbReference type="GO" id="GO:1990904">
    <property type="term" value="C:ribonucleoprotein complex"/>
    <property type="evidence" value="ECO:0007669"/>
    <property type="project" value="UniProtKB-KW"/>
</dbReference>
<dbReference type="GO" id="GO:0005840">
    <property type="term" value="C:ribosome"/>
    <property type="evidence" value="ECO:0007669"/>
    <property type="project" value="UniProtKB-KW"/>
</dbReference>
<evidence type="ECO:0000256" key="1">
    <source>
        <dbReference type="ARBA" id="ARBA00006700"/>
    </source>
</evidence>
<evidence type="ECO:0000256" key="3">
    <source>
        <dbReference type="ARBA" id="ARBA00023274"/>
    </source>
</evidence>
<reference evidence="6" key="1">
    <citation type="journal article" date="2012" name="Eukaryot. Cell">
        <title>Complete Mitochondrial and Plastid Genomes of the Green Microalga Trebouxiophyceae sp. Strain MX-AZ01 Isolated from a Highly Acidic Geothermal Lake.</title>
        <authorList>
            <person name="Servin-Garciduenas L.E."/>
            <person name="Martinez-Romero E."/>
        </authorList>
    </citation>
    <scope>NUCLEOTIDE SEQUENCE</scope>
    <source>
        <strain evidence="6">MX-AZ01</strain>
    </source>
</reference>
<dbReference type="RefSeq" id="YP_006666475.1">
    <property type="nucleotide sequence ID" value="NC_018569.1"/>
</dbReference>
<dbReference type="Pfam" id="PF00276">
    <property type="entry name" value="Ribosomal_L23"/>
    <property type="match status" value="1"/>
</dbReference>